<sequence length="243" mass="25098">MNVLVREPGRPRLTWYGDDGERVELSGAVLVNWVSKTANLLVEEFDSGPGRRALIDLPPHWRAGVWALGALRTGATVLLPGADGECPDQRPADVTVTTRPDGRAGDVVAVALPALARRFDGDLPPGAIDAASAVMTYADTVIWAPEADPSEPAIIAPAVTAPVQGVLYGDLTDWAAGAPEAAAAAPARVLLDGRAPLVDTLRAALGLWAAGGSVVLTSPATAAALDADPARRERLVAQESITA</sequence>
<accession>A0A4Q7LYP1</accession>
<proteinExistence type="predicted"/>
<dbReference type="SUPFAM" id="SSF56801">
    <property type="entry name" value="Acetyl-CoA synthetase-like"/>
    <property type="match status" value="1"/>
</dbReference>
<comment type="caution">
    <text evidence="1">The sequence shown here is derived from an EMBL/GenBank/DDBJ whole genome shotgun (WGS) entry which is preliminary data.</text>
</comment>
<dbReference type="OrthoDB" id="3396763at2"/>
<reference evidence="1 2" key="1">
    <citation type="submission" date="2019-02" db="EMBL/GenBank/DDBJ databases">
        <title>Sequencing the genomes of 1000 actinobacteria strains.</title>
        <authorList>
            <person name="Klenk H.-P."/>
        </authorList>
    </citation>
    <scope>NUCLEOTIDE SEQUENCE [LARGE SCALE GENOMIC DNA]</scope>
    <source>
        <strain evidence="1 2">DSM 16932</strain>
    </source>
</reference>
<dbReference type="InterPro" id="IPR017523">
    <property type="entry name" value="Rv3268"/>
</dbReference>
<dbReference type="RefSeq" id="WP_130416692.1">
    <property type="nucleotide sequence ID" value="NZ_SGWX01000001.1"/>
</dbReference>
<keyword evidence="2" id="KW-1185">Reference proteome</keyword>
<protein>
    <submittedName>
        <fullName evidence="1">Uncharacterized protein (TIGR03089 family)</fullName>
    </submittedName>
</protein>
<dbReference type="Proteomes" id="UP000293852">
    <property type="component" value="Unassembled WGS sequence"/>
</dbReference>
<organism evidence="1 2">
    <name type="scientific">Xylanimonas ulmi</name>
    <dbReference type="NCBI Taxonomy" id="228973"/>
    <lineage>
        <taxon>Bacteria</taxon>
        <taxon>Bacillati</taxon>
        <taxon>Actinomycetota</taxon>
        <taxon>Actinomycetes</taxon>
        <taxon>Micrococcales</taxon>
        <taxon>Promicromonosporaceae</taxon>
        <taxon>Xylanimonas</taxon>
    </lineage>
</organism>
<evidence type="ECO:0000313" key="2">
    <source>
        <dbReference type="Proteomes" id="UP000293852"/>
    </source>
</evidence>
<name>A0A4Q7LYP1_9MICO</name>
<dbReference type="NCBIfam" id="TIGR03089">
    <property type="entry name" value="TIGR03089 family protein"/>
    <property type="match status" value="1"/>
</dbReference>
<evidence type="ECO:0000313" key="1">
    <source>
        <dbReference type="EMBL" id="RZS59984.1"/>
    </source>
</evidence>
<dbReference type="EMBL" id="SGWX01000001">
    <property type="protein sequence ID" value="RZS59984.1"/>
    <property type="molecule type" value="Genomic_DNA"/>
</dbReference>
<gene>
    <name evidence="1" type="ORF">EV386_0224</name>
</gene>
<dbReference type="AlphaFoldDB" id="A0A4Q7LYP1"/>